<evidence type="ECO:0000313" key="2">
    <source>
        <dbReference type="Proteomes" id="UP000018721"/>
    </source>
</evidence>
<reference evidence="1 2" key="1">
    <citation type="submission" date="2013-11" db="EMBL/GenBank/DDBJ databases">
        <title>The Genome Sequence of Phytophthora parasitica P1569.</title>
        <authorList>
            <consortium name="The Broad Institute Genomics Platform"/>
            <person name="Russ C."/>
            <person name="Tyler B."/>
            <person name="Panabieres F."/>
            <person name="Shan W."/>
            <person name="Tripathy S."/>
            <person name="Grunwald N."/>
            <person name="Machado M."/>
            <person name="Johnson C.S."/>
            <person name="Arredondo F."/>
            <person name="Hong C."/>
            <person name="Coffey M."/>
            <person name="Young S.K."/>
            <person name="Zeng Q."/>
            <person name="Gargeya S."/>
            <person name="Fitzgerald M."/>
            <person name="Abouelleil A."/>
            <person name="Alvarado L."/>
            <person name="Chapman S.B."/>
            <person name="Gainer-Dewar J."/>
            <person name="Goldberg J."/>
            <person name="Griggs A."/>
            <person name="Gujja S."/>
            <person name="Hansen M."/>
            <person name="Howarth C."/>
            <person name="Imamovic A."/>
            <person name="Ireland A."/>
            <person name="Larimer J."/>
            <person name="McCowan C."/>
            <person name="Murphy C."/>
            <person name="Pearson M."/>
            <person name="Poon T.W."/>
            <person name="Priest M."/>
            <person name="Roberts A."/>
            <person name="Saif S."/>
            <person name="Shea T."/>
            <person name="Sykes S."/>
            <person name="Wortman J."/>
            <person name="Nusbaum C."/>
            <person name="Birren B."/>
        </authorList>
    </citation>
    <scope>NUCLEOTIDE SEQUENCE [LARGE SCALE GENOMIC DNA]</scope>
    <source>
        <strain evidence="1 2">P1569</strain>
    </source>
</reference>
<keyword evidence="2" id="KW-1185">Reference proteome</keyword>
<dbReference type="EMBL" id="ANIZ01002327">
    <property type="protein sequence ID" value="ETI41317.1"/>
    <property type="molecule type" value="Genomic_DNA"/>
</dbReference>
<feature type="non-terminal residue" evidence="1">
    <location>
        <position position="1"/>
    </location>
</feature>
<evidence type="ECO:0000313" key="1">
    <source>
        <dbReference type="EMBL" id="ETI41317.1"/>
    </source>
</evidence>
<accession>V9ETC1</accession>
<dbReference type="HOGENOM" id="CLU_3210550_0_0_1"/>
<proteinExistence type="predicted"/>
<dbReference type="Proteomes" id="UP000018721">
    <property type="component" value="Unassembled WGS sequence"/>
</dbReference>
<gene>
    <name evidence="1" type="ORF">F443_13428</name>
</gene>
<organism evidence="1 2">
    <name type="scientific">Phytophthora nicotianae P1569</name>
    <dbReference type="NCBI Taxonomy" id="1317065"/>
    <lineage>
        <taxon>Eukaryota</taxon>
        <taxon>Sar</taxon>
        <taxon>Stramenopiles</taxon>
        <taxon>Oomycota</taxon>
        <taxon>Peronosporomycetes</taxon>
        <taxon>Peronosporales</taxon>
        <taxon>Peronosporaceae</taxon>
        <taxon>Phytophthora</taxon>
    </lineage>
</organism>
<dbReference type="AlphaFoldDB" id="V9ETC1"/>
<name>V9ETC1_PHYNI</name>
<sequence length="45" mass="4900">HESEVSVCEARIRSKHVMREAGPRGICGGGPSAELHSERTHCTLK</sequence>
<protein>
    <submittedName>
        <fullName evidence="1">Uncharacterized protein</fullName>
    </submittedName>
</protein>
<comment type="caution">
    <text evidence="1">The sequence shown here is derived from an EMBL/GenBank/DDBJ whole genome shotgun (WGS) entry which is preliminary data.</text>
</comment>